<comment type="caution">
    <text evidence="11">The sequence shown here is derived from an EMBL/GenBank/DDBJ whole genome shotgun (WGS) entry which is preliminary data.</text>
</comment>
<dbReference type="FunFam" id="3.90.550.10:FF:000046">
    <property type="entry name" value="Mannose-1-phosphate guanylyltransferase (GDP)"/>
    <property type="match status" value="1"/>
</dbReference>
<dbReference type="NCBIfam" id="TIGR01479">
    <property type="entry name" value="GMP_PMI"/>
    <property type="match status" value="1"/>
</dbReference>
<dbReference type="SUPFAM" id="SSF53448">
    <property type="entry name" value="Nucleotide-diphospho-sugar transferases"/>
    <property type="match status" value="1"/>
</dbReference>
<comment type="catalytic activity">
    <reaction evidence="7">
        <text>alpha-D-mannose 1-phosphate + GTP + H(+) = GDP-alpha-D-mannose + diphosphate</text>
        <dbReference type="Rhea" id="RHEA:15229"/>
        <dbReference type="ChEBI" id="CHEBI:15378"/>
        <dbReference type="ChEBI" id="CHEBI:33019"/>
        <dbReference type="ChEBI" id="CHEBI:37565"/>
        <dbReference type="ChEBI" id="CHEBI:57527"/>
        <dbReference type="ChEBI" id="CHEBI:58409"/>
        <dbReference type="EC" id="2.7.7.13"/>
    </reaction>
</comment>
<evidence type="ECO:0000256" key="8">
    <source>
        <dbReference type="RuleBase" id="RU004190"/>
    </source>
</evidence>
<keyword evidence="5" id="KW-0547">Nucleotide-binding</keyword>
<evidence type="ECO:0000256" key="1">
    <source>
        <dbReference type="ARBA" id="ARBA00006115"/>
    </source>
</evidence>
<keyword evidence="12" id="KW-1185">Reference proteome</keyword>
<dbReference type="InterPro" id="IPR051161">
    <property type="entry name" value="Mannose-6P_isomerase_type2"/>
</dbReference>
<evidence type="ECO:0000313" key="11">
    <source>
        <dbReference type="EMBL" id="MBA1376217.1"/>
    </source>
</evidence>
<dbReference type="Pfam" id="PF00483">
    <property type="entry name" value="NTP_transferase"/>
    <property type="match status" value="1"/>
</dbReference>
<dbReference type="Gene3D" id="3.90.550.10">
    <property type="entry name" value="Spore Coat Polysaccharide Biosynthesis Protein SpsA, Chain A"/>
    <property type="match status" value="1"/>
</dbReference>
<evidence type="ECO:0000313" key="12">
    <source>
        <dbReference type="Proteomes" id="UP000589292"/>
    </source>
</evidence>
<dbReference type="PANTHER" id="PTHR46390:SF1">
    <property type="entry name" value="MANNOSE-1-PHOSPHATE GUANYLYLTRANSFERASE"/>
    <property type="match status" value="1"/>
</dbReference>
<evidence type="ECO:0000256" key="3">
    <source>
        <dbReference type="ARBA" id="ARBA00022679"/>
    </source>
</evidence>
<evidence type="ECO:0000256" key="4">
    <source>
        <dbReference type="ARBA" id="ARBA00022695"/>
    </source>
</evidence>
<keyword evidence="6" id="KW-0342">GTP-binding</keyword>
<organism evidence="11 12">
    <name type="scientific">Sphingomonas ursincola</name>
    <dbReference type="NCBI Taxonomy" id="56361"/>
    <lineage>
        <taxon>Bacteria</taxon>
        <taxon>Pseudomonadati</taxon>
        <taxon>Pseudomonadota</taxon>
        <taxon>Alphaproteobacteria</taxon>
        <taxon>Sphingomonadales</taxon>
        <taxon>Sphingomonadaceae</taxon>
        <taxon>Sphingomonas</taxon>
    </lineage>
</organism>
<dbReference type="CDD" id="cd02509">
    <property type="entry name" value="GDP-M1P_Guanylyltransferase"/>
    <property type="match status" value="1"/>
</dbReference>
<dbReference type="InterPro" id="IPR049577">
    <property type="entry name" value="GMPP_N"/>
</dbReference>
<evidence type="ECO:0000256" key="6">
    <source>
        <dbReference type="ARBA" id="ARBA00023134"/>
    </source>
</evidence>
<keyword evidence="11" id="KW-0413">Isomerase</keyword>
<feature type="domain" description="Nucleotidyl transferase" evidence="9">
    <location>
        <begin position="6"/>
        <end position="286"/>
    </location>
</feature>
<dbReference type="InterPro" id="IPR005835">
    <property type="entry name" value="NTP_transferase_dom"/>
</dbReference>
<dbReference type="InterPro" id="IPR054566">
    <property type="entry name" value="ManC/GMP-like_b-helix"/>
</dbReference>
<reference evidence="11 12" key="1">
    <citation type="journal article" date="1994" name="Int. J. Syst. Bacteriol.">
        <title>Phylogenetic positions of novel aerobic, bacteriochlorophyll a-containing bacteria and description of Roseococcus thiosulfatophilus gen. nov., sp. nov., Erythromicrobium ramosum gen. nov., sp. nov., and Erythrobacter litoralis sp. nov.</title>
        <authorList>
            <person name="Yurkov V."/>
            <person name="Stackebrandt E."/>
            <person name="Holmes A."/>
            <person name="Fuerst J.A."/>
            <person name="Hugenholtz P."/>
            <person name="Golecki J."/>
            <person name="Gad'on N."/>
            <person name="Gorlenko V.M."/>
            <person name="Kompantseva E.I."/>
            <person name="Drews G."/>
        </authorList>
    </citation>
    <scope>NUCLEOTIDE SEQUENCE [LARGE SCALE GENOMIC DNA]</scope>
    <source>
        <strain evidence="11 12">KR-99</strain>
    </source>
</reference>
<dbReference type="InterPro" id="IPR006375">
    <property type="entry name" value="Man1P_GuaTrfase/Man6P_Isoase"/>
</dbReference>
<name>A0A7V8RGY0_9SPHN</name>
<proteinExistence type="inferred from homology"/>
<dbReference type="EMBL" id="VDES01000006">
    <property type="protein sequence ID" value="MBA1376217.1"/>
    <property type="molecule type" value="Genomic_DNA"/>
</dbReference>
<dbReference type="GO" id="GO:0004475">
    <property type="term" value="F:mannose-1-phosphate guanylyltransferase (GTP) activity"/>
    <property type="evidence" value="ECO:0007669"/>
    <property type="project" value="UniProtKB-EC"/>
</dbReference>
<dbReference type="AlphaFoldDB" id="A0A7V8RGY0"/>
<feature type="domain" description="MannoseP isomerase/GMP-like beta-helix" evidence="10">
    <location>
        <begin position="296"/>
        <end position="348"/>
    </location>
</feature>
<dbReference type="GO" id="GO:0009298">
    <property type="term" value="P:GDP-mannose biosynthetic process"/>
    <property type="evidence" value="ECO:0007669"/>
    <property type="project" value="TreeGrafter"/>
</dbReference>
<gene>
    <name evidence="11" type="ORF">FG486_17885</name>
</gene>
<dbReference type="EC" id="2.7.7.13" evidence="2"/>
<accession>A0A7V8RGY0</accession>
<keyword evidence="3 11" id="KW-0808">Transferase</keyword>
<evidence type="ECO:0000256" key="7">
    <source>
        <dbReference type="ARBA" id="ARBA00047343"/>
    </source>
</evidence>
<dbReference type="PANTHER" id="PTHR46390">
    <property type="entry name" value="MANNOSE-1-PHOSPHATE GUANYLYLTRANSFERASE"/>
    <property type="match status" value="1"/>
</dbReference>
<protein>
    <recommendedName>
        <fullName evidence="2">mannose-1-phosphate guanylyltransferase</fullName>
        <ecNumber evidence="2">2.7.7.13</ecNumber>
    </recommendedName>
</protein>
<comment type="similarity">
    <text evidence="1 8">Belongs to the mannose-6-phosphate isomerase type 2 family.</text>
</comment>
<evidence type="ECO:0000256" key="5">
    <source>
        <dbReference type="ARBA" id="ARBA00022741"/>
    </source>
</evidence>
<dbReference type="InterPro" id="IPR029044">
    <property type="entry name" value="Nucleotide-diphossugar_trans"/>
</dbReference>
<dbReference type="Pfam" id="PF22640">
    <property type="entry name" value="ManC_GMP_beta-helix"/>
    <property type="match status" value="1"/>
</dbReference>
<sequence length="354" mass="37246">MTQIIPVILSGGSGTRLWPLSTDQSPKQFLALASDRTMFADTLARAGDSTRFAAPLIIGAERHAALMEAELGGEAHEGARIILEPSARNTAPAIALAALAAGGGDAVMLVMPSDHVILDLPAFLAAVDTALPAARDGWLVTFGIEPTGPETGFGYIRMGDGLDHVPGVRKVDRFIEKPARHKAEAMLAEGHHSWNAGIFLMRADRYLAELARHAPDMDAEARAALAGADLTARLIRPDAERFAACPSDSIDYAVMERAERVAIVPVACGWSDVGSWDALADIGTADADGNTVAGDTMLIDTRGCHVHADGITVTASGIEDLIVIANGSHVMIVPKGRSQDVKKIAEALKARNEG</sequence>
<evidence type="ECO:0000259" key="10">
    <source>
        <dbReference type="Pfam" id="PF22640"/>
    </source>
</evidence>
<evidence type="ECO:0000259" key="9">
    <source>
        <dbReference type="Pfam" id="PF00483"/>
    </source>
</evidence>
<evidence type="ECO:0000256" key="2">
    <source>
        <dbReference type="ARBA" id="ARBA00012387"/>
    </source>
</evidence>
<dbReference type="GO" id="GO:0000271">
    <property type="term" value="P:polysaccharide biosynthetic process"/>
    <property type="evidence" value="ECO:0007669"/>
    <property type="project" value="InterPro"/>
</dbReference>
<dbReference type="SUPFAM" id="SSF159283">
    <property type="entry name" value="Guanosine diphospho-D-mannose pyrophosphorylase/mannose-6-phosphate isomerase linker domain"/>
    <property type="match status" value="1"/>
</dbReference>
<dbReference type="GO" id="GO:0016853">
    <property type="term" value="F:isomerase activity"/>
    <property type="evidence" value="ECO:0007669"/>
    <property type="project" value="UniProtKB-KW"/>
</dbReference>
<dbReference type="GO" id="GO:0005525">
    <property type="term" value="F:GTP binding"/>
    <property type="evidence" value="ECO:0007669"/>
    <property type="project" value="UniProtKB-KW"/>
</dbReference>
<dbReference type="Proteomes" id="UP000589292">
    <property type="component" value="Unassembled WGS sequence"/>
</dbReference>
<keyword evidence="4 11" id="KW-0548">Nucleotidyltransferase</keyword>
<dbReference type="RefSeq" id="WP_181268578.1">
    <property type="nucleotide sequence ID" value="NZ_BAAAGB010000001.1"/>
</dbReference>